<gene>
    <name evidence="1" type="ORF">LMG28138_05750</name>
</gene>
<name>A0A6S7BMG9_9BURK</name>
<evidence type="ECO:0000313" key="2">
    <source>
        <dbReference type="Proteomes" id="UP000494115"/>
    </source>
</evidence>
<dbReference type="RefSeq" id="WP_175108261.1">
    <property type="nucleotide sequence ID" value="NZ_CADIKM010000079.1"/>
</dbReference>
<dbReference type="Proteomes" id="UP000494115">
    <property type="component" value="Unassembled WGS sequence"/>
</dbReference>
<sequence>MFIGNCQTFERICSTAGSDLYRGRRLTDGMSVLLKFPAENADAAQSARLKREYLLLQSLDCAGITKPLALVDERGAFALVLEDFAGESLDVVPDRELLKHAAYPPARCGLGLLVFRESGQ</sequence>
<evidence type="ECO:0000313" key="1">
    <source>
        <dbReference type="EMBL" id="CAB3806042.1"/>
    </source>
</evidence>
<keyword evidence="2" id="KW-1185">Reference proteome</keyword>
<dbReference type="InterPro" id="IPR011009">
    <property type="entry name" value="Kinase-like_dom_sf"/>
</dbReference>
<protein>
    <recommendedName>
        <fullName evidence="3">Protein kinase domain-containing protein</fullName>
    </recommendedName>
</protein>
<accession>A0A6S7BMG9</accession>
<dbReference type="EMBL" id="CADIKM010000079">
    <property type="protein sequence ID" value="CAB3806042.1"/>
    <property type="molecule type" value="Genomic_DNA"/>
</dbReference>
<dbReference type="AlphaFoldDB" id="A0A6S7BMG9"/>
<proteinExistence type="predicted"/>
<organism evidence="1 2">
    <name type="scientific">Pararobbsia alpina</name>
    <dbReference type="NCBI Taxonomy" id="621374"/>
    <lineage>
        <taxon>Bacteria</taxon>
        <taxon>Pseudomonadati</taxon>
        <taxon>Pseudomonadota</taxon>
        <taxon>Betaproteobacteria</taxon>
        <taxon>Burkholderiales</taxon>
        <taxon>Burkholderiaceae</taxon>
        <taxon>Pararobbsia</taxon>
    </lineage>
</organism>
<dbReference type="SUPFAM" id="SSF56112">
    <property type="entry name" value="Protein kinase-like (PK-like)"/>
    <property type="match status" value="1"/>
</dbReference>
<evidence type="ECO:0008006" key="3">
    <source>
        <dbReference type="Google" id="ProtNLM"/>
    </source>
</evidence>
<reference evidence="1 2" key="1">
    <citation type="submission" date="2020-04" db="EMBL/GenBank/DDBJ databases">
        <authorList>
            <person name="De Canck E."/>
        </authorList>
    </citation>
    <scope>NUCLEOTIDE SEQUENCE [LARGE SCALE GENOMIC DNA]</scope>
    <source>
        <strain evidence="1 2">LMG 28138</strain>
    </source>
</reference>